<evidence type="ECO:0000256" key="7">
    <source>
        <dbReference type="ARBA" id="ARBA00022723"/>
    </source>
</evidence>
<name>A0A369WGN6_9GAMM</name>
<dbReference type="PANTHER" id="PTHR21485:SF6">
    <property type="entry name" value="N-ACYLNEURAMINATE CYTIDYLYLTRANSFERASE-RELATED"/>
    <property type="match status" value="1"/>
</dbReference>
<comment type="subunit">
    <text evidence="4 12">Homotetramer.</text>
</comment>
<dbReference type="GO" id="GO:0008781">
    <property type="term" value="F:N-acylneuraminate cytidylyltransferase activity"/>
    <property type="evidence" value="ECO:0007669"/>
    <property type="project" value="TreeGrafter"/>
</dbReference>
<evidence type="ECO:0000256" key="12">
    <source>
        <dbReference type="PIRNR" id="PIRNR006118"/>
    </source>
</evidence>
<evidence type="ECO:0000256" key="9">
    <source>
        <dbReference type="ARBA" id="ARBA00022842"/>
    </source>
</evidence>
<protein>
    <recommendedName>
        <fullName evidence="6 12">3-deoxy-D-manno-octulosonate 8-phosphate phosphatase KdsC</fullName>
        <ecNumber evidence="5 12">3.1.3.45</ecNumber>
    </recommendedName>
    <alternativeName>
        <fullName evidence="11 12">KDO 8-P phosphatase</fullName>
    </alternativeName>
</protein>
<dbReference type="NCBIfam" id="TIGR01662">
    <property type="entry name" value="HAD-SF-IIIA"/>
    <property type="match status" value="1"/>
</dbReference>
<dbReference type="CDD" id="cd01630">
    <property type="entry name" value="HAD_KDO-like"/>
    <property type="match status" value="1"/>
</dbReference>
<proteinExistence type="inferred from homology"/>
<keyword evidence="9 12" id="KW-0460">Magnesium</keyword>
<evidence type="ECO:0000256" key="1">
    <source>
        <dbReference type="ARBA" id="ARBA00000898"/>
    </source>
</evidence>
<feature type="binding site" evidence="13">
    <location>
        <position position="17"/>
    </location>
    <ligand>
        <name>Mg(2+)</name>
        <dbReference type="ChEBI" id="CHEBI:18420"/>
    </ligand>
</feature>
<keyword evidence="7 12" id="KW-0479">Metal-binding</keyword>
<comment type="cofactor">
    <cofactor evidence="2 12 13">
        <name>Mg(2+)</name>
        <dbReference type="ChEBI" id="CHEBI:18420"/>
    </cofactor>
</comment>
<dbReference type="SFLD" id="SFLDG01138">
    <property type="entry name" value="C1.6.2:_Deoxy-d-mannose-octulo"/>
    <property type="match status" value="1"/>
</dbReference>
<dbReference type="GO" id="GO:0019143">
    <property type="term" value="F:3-deoxy-manno-octulosonate-8-phosphatase activity"/>
    <property type="evidence" value="ECO:0007669"/>
    <property type="project" value="UniProtKB-UniRule"/>
</dbReference>
<dbReference type="InterPro" id="IPR023214">
    <property type="entry name" value="HAD_sf"/>
</dbReference>
<evidence type="ECO:0000256" key="2">
    <source>
        <dbReference type="ARBA" id="ARBA00001946"/>
    </source>
</evidence>
<organism evidence="14 15">
    <name type="scientific">Motiliproteus coralliicola</name>
    <dbReference type="NCBI Taxonomy" id="2283196"/>
    <lineage>
        <taxon>Bacteria</taxon>
        <taxon>Pseudomonadati</taxon>
        <taxon>Pseudomonadota</taxon>
        <taxon>Gammaproteobacteria</taxon>
        <taxon>Oceanospirillales</taxon>
        <taxon>Oceanospirillaceae</taxon>
        <taxon>Motiliproteus</taxon>
    </lineage>
</organism>
<dbReference type="Gene3D" id="3.40.50.1000">
    <property type="entry name" value="HAD superfamily/HAD-like"/>
    <property type="match status" value="1"/>
</dbReference>
<evidence type="ECO:0000313" key="14">
    <source>
        <dbReference type="EMBL" id="RDE19776.1"/>
    </source>
</evidence>
<dbReference type="InterPro" id="IPR050793">
    <property type="entry name" value="CMP-NeuNAc_synthase"/>
</dbReference>
<dbReference type="Proteomes" id="UP000253769">
    <property type="component" value="Unassembled WGS sequence"/>
</dbReference>
<dbReference type="AlphaFoldDB" id="A0A369WGN6"/>
<reference evidence="14 15" key="1">
    <citation type="submission" date="2018-07" db="EMBL/GenBank/DDBJ databases">
        <title>Motiliproteus coralliicola sp. nov., a bacterium isolated from Coral.</title>
        <authorList>
            <person name="Wang G."/>
        </authorList>
    </citation>
    <scope>NUCLEOTIDE SEQUENCE [LARGE SCALE GENOMIC DNA]</scope>
    <source>
        <strain evidence="14 15">C34</strain>
    </source>
</reference>
<evidence type="ECO:0000256" key="8">
    <source>
        <dbReference type="ARBA" id="ARBA00022801"/>
    </source>
</evidence>
<feature type="binding site" evidence="13">
    <location>
        <position position="110"/>
    </location>
    <ligand>
        <name>Mg(2+)</name>
        <dbReference type="ChEBI" id="CHEBI:18420"/>
    </ligand>
</feature>
<comment type="function">
    <text evidence="12">Catalyzes the hydrolysis of 3-deoxy-D-manno-octulosonate 8-phosphate (KDO 8-P) to 3-deoxy-D-manno-octulosonate (KDO) and inorganic phosphate.</text>
</comment>
<keyword evidence="15" id="KW-1185">Reference proteome</keyword>
<evidence type="ECO:0000256" key="6">
    <source>
        <dbReference type="ARBA" id="ARBA00020092"/>
    </source>
</evidence>
<dbReference type="EC" id="3.1.3.45" evidence="5 12"/>
<dbReference type="PIRSF" id="PIRSF006118">
    <property type="entry name" value="KDO8-P_Ptase"/>
    <property type="match status" value="1"/>
</dbReference>
<evidence type="ECO:0000256" key="11">
    <source>
        <dbReference type="ARBA" id="ARBA00031051"/>
    </source>
</evidence>
<dbReference type="PANTHER" id="PTHR21485">
    <property type="entry name" value="HAD SUPERFAMILY MEMBERS CMAS AND KDSC"/>
    <property type="match status" value="1"/>
</dbReference>
<evidence type="ECO:0000256" key="10">
    <source>
        <dbReference type="ARBA" id="ARBA00022985"/>
    </source>
</evidence>
<dbReference type="Pfam" id="PF08282">
    <property type="entry name" value="Hydrolase_3"/>
    <property type="match status" value="1"/>
</dbReference>
<dbReference type="InterPro" id="IPR036412">
    <property type="entry name" value="HAD-like_sf"/>
</dbReference>
<dbReference type="SUPFAM" id="SSF56784">
    <property type="entry name" value="HAD-like"/>
    <property type="match status" value="1"/>
</dbReference>
<evidence type="ECO:0000256" key="4">
    <source>
        <dbReference type="ARBA" id="ARBA00011881"/>
    </source>
</evidence>
<dbReference type="NCBIfam" id="TIGR01670">
    <property type="entry name" value="KdsC-phosphatas"/>
    <property type="match status" value="1"/>
</dbReference>
<dbReference type="OrthoDB" id="9805604at2"/>
<dbReference type="InterPro" id="IPR006549">
    <property type="entry name" value="HAD-SF_hydro_IIIA"/>
</dbReference>
<comment type="similarity">
    <text evidence="3 12">Belongs to the KdsC family.</text>
</comment>
<dbReference type="InterPro" id="IPR010023">
    <property type="entry name" value="KdsC_fam"/>
</dbReference>
<feature type="binding site" evidence="13">
    <location>
        <position position="19"/>
    </location>
    <ligand>
        <name>substrate</name>
    </ligand>
</feature>
<keyword evidence="10 12" id="KW-0448">Lipopolysaccharide biosynthesis</keyword>
<dbReference type="SFLD" id="SFLDS00003">
    <property type="entry name" value="Haloacid_Dehalogenase"/>
    <property type="match status" value="1"/>
</dbReference>
<dbReference type="RefSeq" id="WP_114696121.1">
    <property type="nucleotide sequence ID" value="NZ_QQOH01000003.1"/>
</dbReference>
<evidence type="ECO:0000256" key="5">
    <source>
        <dbReference type="ARBA" id="ARBA00013066"/>
    </source>
</evidence>
<evidence type="ECO:0000256" key="13">
    <source>
        <dbReference type="PIRSR" id="PIRSR006118-2"/>
    </source>
</evidence>
<dbReference type="FunFam" id="3.40.50.1000:FF:000029">
    <property type="entry name" value="3-deoxy-D-manno-octulosonate 8-phosphate phosphatase KdsC"/>
    <property type="match status" value="1"/>
</dbReference>
<accession>A0A369WGN6</accession>
<evidence type="ECO:0000256" key="3">
    <source>
        <dbReference type="ARBA" id="ARBA00005893"/>
    </source>
</evidence>
<dbReference type="GO" id="GO:0009103">
    <property type="term" value="P:lipopolysaccharide biosynthetic process"/>
    <property type="evidence" value="ECO:0007669"/>
    <property type="project" value="UniProtKB-UniRule"/>
</dbReference>
<sequence>MDEVFKRARDIKLLALDVDGVLTDGRLYYSENGEQLKVFNSLDGHGIKMLQAYGVQVAVITGRNSPAMARRIRDLGIQHLYAGREDKLTALQELWRATGFKPSNSAYMGDDLPDLPAIRACRLGCAVPNANPVVKRYADWVSNLAGGEGAVRELCDLLMSAQQTLDQALTPYLELPDLQEFE</sequence>
<dbReference type="GO" id="GO:0046872">
    <property type="term" value="F:metal ion binding"/>
    <property type="evidence" value="ECO:0007669"/>
    <property type="project" value="UniProtKB-UniRule"/>
</dbReference>
<gene>
    <name evidence="14" type="ORF">DV711_12950</name>
</gene>
<comment type="caution">
    <text evidence="14">The sequence shown here is derived from an EMBL/GenBank/DDBJ whole genome shotgun (WGS) entry which is preliminary data.</text>
</comment>
<comment type="catalytic activity">
    <reaction evidence="1 12">
        <text>3-deoxy-alpha-D-manno-2-octulosonate-8-phosphate + H2O = 3-deoxy-alpha-D-manno-oct-2-ulosonate + phosphate</text>
        <dbReference type="Rhea" id="RHEA:11500"/>
        <dbReference type="ChEBI" id="CHEBI:15377"/>
        <dbReference type="ChEBI" id="CHEBI:43474"/>
        <dbReference type="ChEBI" id="CHEBI:85985"/>
        <dbReference type="ChEBI" id="CHEBI:85986"/>
        <dbReference type="EC" id="3.1.3.45"/>
    </reaction>
</comment>
<keyword evidence="8 12" id="KW-0378">Hydrolase</keyword>
<dbReference type="EMBL" id="QQOH01000003">
    <property type="protein sequence ID" value="RDE19776.1"/>
    <property type="molecule type" value="Genomic_DNA"/>
</dbReference>
<evidence type="ECO:0000313" key="15">
    <source>
        <dbReference type="Proteomes" id="UP000253769"/>
    </source>
</evidence>
<dbReference type="SFLD" id="SFLDG01136">
    <property type="entry name" value="C1.6:_Phosphoserine_Phosphatas"/>
    <property type="match status" value="1"/>
</dbReference>